<gene>
    <name evidence="2" type="ORF">GCM10007878_18490</name>
</gene>
<evidence type="ECO:0000313" key="2">
    <source>
        <dbReference type="EMBL" id="GLR64411.1"/>
    </source>
</evidence>
<reference evidence="3" key="1">
    <citation type="journal article" date="2019" name="Int. J. Syst. Evol. Microbiol.">
        <title>The Global Catalogue of Microorganisms (GCM) 10K type strain sequencing project: providing services to taxonomists for standard genome sequencing and annotation.</title>
        <authorList>
            <consortium name="The Broad Institute Genomics Platform"/>
            <consortium name="The Broad Institute Genome Sequencing Center for Infectious Disease"/>
            <person name="Wu L."/>
            <person name="Ma J."/>
        </authorList>
    </citation>
    <scope>NUCLEOTIDE SEQUENCE [LARGE SCALE GENOMIC DNA]</scope>
    <source>
        <strain evidence="3">NBRC 100033</strain>
    </source>
</reference>
<dbReference type="Proteomes" id="UP001156682">
    <property type="component" value="Unassembled WGS sequence"/>
</dbReference>
<evidence type="ECO:0000313" key="3">
    <source>
        <dbReference type="Proteomes" id="UP001156682"/>
    </source>
</evidence>
<proteinExistence type="predicted"/>
<comment type="caution">
    <text evidence="2">The sequence shown here is derived from an EMBL/GenBank/DDBJ whole genome shotgun (WGS) entry which is preliminary data.</text>
</comment>
<protein>
    <submittedName>
        <fullName evidence="2">Uncharacterized protein</fullName>
    </submittedName>
</protein>
<keyword evidence="1" id="KW-0175">Coiled coil</keyword>
<keyword evidence="3" id="KW-1185">Reference proteome</keyword>
<feature type="coiled-coil region" evidence="1">
    <location>
        <begin position="41"/>
        <end position="68"/>
    </location>
</feature>
<accession>A0ABQ6A0G6</accession>
<evidence type="ECO:0000256" key="1">
    <source>
        <dbReference type="SAM" id="Coils"/>
    </source>
</evidence>
<sequence>MILIAFILLTFIFCLVLAYKTGVSELPSNYYKQAYKYNKESKLIKKSNEEIEKSIKELKKDLKHLTIKLYKNKLRFLDSTLKCNSLN</sequence>
<name>A0ABQ6A0G6_9GAMM</name>
<dbReference type="EMBL" id="BSOR01000030">
    <property type="protein sequence ID" value="GLR64411.1"/>
    <property type="molecule type" value="Genomic_DNA"/>
</dbReference>
<organism evidence="2 3">
    <name type="scientific">Marinospirillum insulare</name>
    <dbReference type="NCBI Taxonomy" id="217169"/>
    <lineage>
        <taxon>Bacteria</taxon>
        <taxon>Pseudomonadati</taxon>
        <taxon>Pseudomonadota</taxon>
        <taxon>Gammaproteobacteria</taxon>
        <taxon>Oceanospirillales</taxon>
        <taxon>Oceanospirillaceae</taxon>
        <taxon>Marinospirillum</taxon>
    </lineage>
</organism>